<dbReference type="EMBL" id="PVTQ01000012">
    <property type="protein sequence ID" value="PRY86451.1"/>
    <property type="molecule type" value="Genomic_DNA"/>
</dbReference>
<name>A0A2T0WIA9_9RHOB</name>
<evidence type="ECO:0000256" key="1">
    <source>
        <dbReference type="SAM" id="Phobius"/>
    </source>
</evidence>
<dbReference type="Proteomes" id="UP000238392">
    <property type="component" value="Unassembled WGS sequence"/>
</dbReference>
<gene>
    <name evidence="2" type="ORF">CLV74_11290</name>
</gene>
<proteinExistence type="predicted"/>
<evidence type="ECO:0000313" key="2">
    <source>
        <dbReference type="EMBL" id="PRY86451.1"/>
    </source>
</evidence>
<comment type="caution">
    <text evidence="2">The sequence shown here is derived from an EMBL/GenBank/DDBJ whole genome shotgun (WGS) entry which is preliminary data.</text>
</comment>
<protein>
    <submittedName>
        <fullName evidence="2">Uncharacterized protein</fullName>
    </submittedName>
</protein>
<evidence type="ECO:0000313" key="3">
    <source>
        <dbReference type="Proteomes" id="UP000238392"/>
    </source>
</evidence>
<sequence length="86" mass="9458">MAERKPCETCMRLRAFLFIGLALVVLIGLKPAGIVRLAGYLPDASVVASLMMFVGAGIFAVRYARYIKEEGTEREIPRSGQAQGRR</sequence>
<organism evidence="2 3">
    <name type="scientific">Donghicola tyrosinivorans</name>
    <dbReference type="NCBI Taxonomy" id="1652492"/>
    <lineage>
        <taxon>Bacteria</taxon>
        <taxon>Pseudomonadati</taxon>
        <taxon>Pseudomonadota</taxon>
        <taxon>Alphaproteobacteria</taxon>
        <taxon>Rhodobacterales</taxon>
        <taxon>Roseobacteraceae</taxon>
        <taxon>Donghicola</taxon>
    </lineage>
</organism>
<keyword evidence="1" id="KW-0472">Membrane</keyword>
<feature type="transmembrane region" description="Helical" evidence="1">
    <location>
        <begin position="12"/>
        <end position="32"/>
    </location>
</feature>
<keyword evidence="1" id="KW-0812">Transmembrane</keyword>
<keyword evidence="3" id="KW-1185">Reference proteome</keyword>
<dbReference type="OrthoDB" id="7875861at2"/>
<accession>A0A2T0WIA9</accession>
<reference evidence="2 3" key="1">
    <citation type="submission" date="2018-03" db="EMBL/GenBank/DDBJ databases">
        <title>Genomic Encyclopedia of Archaeal and Bacterial Type Strains, Phase II (KMG-II): from individual species to whole genera.</title>
        <authorList>
            <person name="Goeker M."/>
        </authorList>
    </citation>
    <scope>NUCLEOTIDE SEQUENCE [LARGE SCALE GENOMIC DNA]</scope>
    <source>
        <strain evidence="2 3">DSM 100212</strain>
    </source>
</reference>
<keyword evidence="1" id="KW-1133">Transmembrane helix</keyword>
<feature type="transmembrane region" description="Helical" evidence="1">
    <location>
        <begin position="44"/>
        <end position="64"/>
    </location>
</feature>
<dbReference type="RefSeq" id="WP_106266705.1">
    <property type="nucleotide sequence ID" value="NZ_PVTQ01000012.1"/>
</dbReference>
<dbReference type="AlphaFoldDB" id="A0A2T0WIA9"/>